<keyword evidence="3" id="KW-1185">Reference proteome</keyword>
<protein>
    <submittedName>
        <fullName evidence="2">Uncharacterized protein</fullName>
    </submittedName>
</protein>
<evidence type="ECO:0000313" key="3">
    <source>
        <dbReference type="Proteomes" id="UP000822688"/>
    </source>
</evidence>
<evidence type="ECO:0000313" key="2">
    <source>
        <dbReference type="EMBL" id="KAG0574407.1"/>
    </source>
</evidence>
<gene>
    <name evidence="2" type="ORF">KC19_VG260400</name>
</gene>
<accession>A0A8T0HUD7</accession>
<proteinExistence type="predicted"/>
<dbReference type="AlphaFoldDB" id="A0A8T0HUD7"/>
<dbReference type="EMBL" id="CM026426">
    <property type="protein sequence ID" value="KAG0574407.1"/>
    <property type="molecule type" value="Genomic_DNA"/>
</dbReference>
<dbReference type="Proteomes" id="UP000822688">
    <property type="component" value="Chromosome V"/>
</dbReference>
<feature type="compositionally biased region" description="Low complexity" evidence="1">
    <location>
        <begin position="44"/>
        <end position="55"/>
    </location>
</feature>
<sequence length="124" mass="14289">MLLVSNVLSEDAPCPRQSKTDDKGRITKNQGLTRPENLKLQVKNYNQNYSRSYRSSNRDWHNTQAEPSTVSKEAKESKNTNRKLYSRLNPRVIPGEHNPTTLLTKRQKLHIVTQTRNALKFAKA</sequence>
<organism evidence="2 3">
    <name type="scientific">Ceratodon purpureus</name>
    <name type="common">Fire moss</name>
    <name type="synonym">Dicranum purpureum</name>
    <dbReference type="NCBI Taxonomy" id="3225"/>
    <lineage>
        <taxon>Eukaryota</taxon>
        <taxon>Viridiplantae</taxon>
        <taxon>Streptophyta</taxon>
        <taxon>Embryophyta</taxon>
        <taxon>Bryophyta</taxon>
        <taxon>Bryophytina</taxon>
        <taxon>Bryopsida</taxon>
        <taxon>Dicranidae</taxon>
        <taxon>Pseudoditrichales</taxon>
        <taxon>Ditrichaceae</taxon>
        <taxon>Ceratodon</taxon>
    </lineage>
</organism>
<name>A0A8T0HUD7_CERPU</name>
<reference evidence="2" key="1">
    <citation type="submission" date="2020-06" db="EMBL/GenBank/DDBJ databases">
        <title>WGS assembly of Ceratodon purpureus strain R40.</title>
        <authorList>
            <person name="Carey S.B."/>
            <person name="Jenkins J."/>
            <person name="Shu S."/>
            <person name="Lovell J.T."/>
            <person name="Sreedasyam A."/>
            <person name="Maumus F."/>
            <person name="Tiley G.P."/>
            <person name="Fernandez-Pozo N."/>
            <person name="Barry K."/>
            <person name="Chen C."/>
            <person name="Wang M."/>
            <person name="Lipzen A."/>
            <person name="Daum C."/>
            <person name="Saski C.A."/>
            <person name="Payton A.C."/>
            <person name="Mcbreen J.C."/>
            <person name="Conrad R.E."/>
            <person name="Kollar L.M."/>
            <person name="Olsson S."/>
            <person name="Huttunen S."/>
            <person name="Landis J.B."/>
            <person name="Wickett N.J."/>
            <person name="Johnson M.G."/>
            <person name="Rensing S.A."/>
            <person name="Grimwood J."/>
            <person name="Schmutz J."/>
            <person name="Mcdaniel S.F."/>
        </authorList>
    </citation>
    <scope>NUCLEOTIDE SEQUENCE</scope>
    <source>
        <strain evidence="2">R40</strain>
    </source>
</reference>
<feature type="compositionally biased region" description="Polar residues" evidence="1">
    <location>
        <begin position="62"/>
        <end position="71"/>
    </location>
</feature>
<feature type="region of interest" description="Disordered" evidence="1">
    <location>
        <begin position="1"/>
        <end position="83"/>
    </location>
</feature>
<comment type="caution">
    <text evidence="2">The sequence shown here is derived from an EMBL/GenBank/DDBJ whole genome shotgun (WGS) entry which is preliminary data.</text>
</comment>
<evidence type="ECO:0000256" key="1">
    <source>
        <dbReference type="SAM" id="MobiDB-lite"/>
    </source>
</evidence>